<name>A0A0B1SZX5_OESDE</name>
<keyword evidence="1" id="KW-1133">Transmembrane helix</keyword>
<evidence type="ECO:0000256" key="1">
    <source>
        <dbReference type="SAM" id="Phobius"/>
    </source>
</evidence>
<dbReference type="PANTHER" id="PTHR46709:SF14">
    <property type="entry name" value="G-PROTEIN COUPLED RECEPTORS FAMILY 1 PROFILE DOMAIN-CONTAINING PROTEIN"/>
    <property type="match status" value="1"/>
</dbReference>
<evidence type="ECO:0008006" key="4">
    <source>
        <dbReference type="Google" id="ProtNLM"/>
    </source>
</evidence>
<keyword evidence="1" id="KW-0812">Transmembrane</keyword>
<organism evidence="2 3">
    <name type="scientific">Oesophagostomum dentatum</name>
    <name type="common">Nodular worm</name>
    <dbReference type="NCBI Taxonomy" id="61180"/>
    <lineage>
        <taxon>Eukaryota</taxon>
        <taxon>Metazoa</taxon>
        <taxon>Ecdysozoa</taxon>
        <taxon>Nematoda</taxon>
        <taxon>Chromadorea</taxon>
        <taxon>Rhabditida</taxon>
        <taxon>Rhabditina</taxon>
        <taxon>Rhabditomorpha</taxon>
        <taxon>Strongyloidea</taxon>
        <taxon>Strongylidae</taxon>
        <taxon>Oesophagostomum</taxon>
    </lineage>
</organism>
<dbReference type="Gene3D" id="1.20.1070.10">
    <property type="entry name" value="Rhodopsin 7-helix transmembrane proteins"/>
    <property type="match status" value="1"/>
</dbReference>
<dbReference type="PANTHER" id="PTHR46709">
    <property type="entry name" value="PROTEIN CBG23488-RELATED"/>
    <property type="match status" value="1"/>
</dbReference>
<reference evidence="2 3" key="1">
    <citation type="submission" date="2014-03" db="EMBL/GenBank/DDBJ databases">
        <title>Draft genome of the hookworm Oesophagostomum dentatum.</title>
        <authorList>
            <person name="Mitreva M."/>
        </authorList>
    </citation>
    <scope>NUCLEOTIDE SEQUENCE [LARGE SCALE GENOMIC DNA]</scope>
    <source>
        <strain evidence="2 3">OD-Hann</strain>
    </source>
</reference>
<feature type="transmembrane region" description="Helical" evidence="1">
    <location>
        <begin position="116"/>
        <end position="141"/>
    </location>
</feature>
<protein>
    <recommendedName>
        <fullName evidence="4">G-protein coupled receptors family 1 profile domain-containing protein</fullName>
    </recommendedName>
</protein>
<dbReference type="AlphaFoldDB" id="A0A0B1SZX5"/>
<keyword evidence="3" id="KW-1185">Reference proteome</keyword>
<gene>
    <name evidence="2" type="ORF">OESDEN_09612</name>
</gene>
<accession>A0A0B1SZX5</accession>
<proteinExistence type="predicted"/>
<sequence>MDASFRDLLFLRLSYYDNYANTSAIHNIICFEYCDHPKADNDNADERSSKPNAIITLSIRPVKSVSASVRSAIMTMVAIVATYLISNSLHLILTVMERSDHPLLRDPDDPLMASTFHTFFSDAVSFVYMFTSAIRLVIYYVCNPKIRADIKECLRNNSAVHL</sequence>
<dbReference type="SUPFAM" id="SSF81321">
    <property type="entry name" value="Family A G protein-coupled receptor-like"/>
    <property type="match status" value="1"/>
</dbReference>
<dbReference type="Proteomes" id="UP000053660">
    <property type="component" value="Unassembled WGS sequence"/>
</dbReference>
<dbReference type="EMBL" id="KN552921">
    <property type="protein sequence ID" value="KHJ90544.1"/>
    <property type="molecule type" value="Genomic_DNA"/>
</dbReference>
<evidence type="ECO:0000313" key="2">
    <source>
        <dbReference type="EMBL" id="KHJ90544.1"/>
    </source>
</evidence>
<evidence type="ECO:0000313" key="3">
    <source>
        <dbReference type="Proteomes" id="UP000053660"/>
    </source>
</evidence>
<feature type="transmembrane region" description="Helical" evidence="1">
    <location>
        <begin position="73"/>
        <end position="96"/>
    </location>
</feature>
<keyword evidence="1" id="KW-0472">Membrane</keyword>
<dbReference type="OrthoDB" id="5790572at2759"/>